<comment type="caution">
    <text evidence="1">The sequence shown here is derived from an EMBL/GenBank/DDBJ whole genome shotgun (WGS) entry which is preliminary data.</text>
</comment>
<accession>A0A5M9JHK6</accession>
<evidence type="ECO:0000313" key="1">
    <source>
        <dbReference type="EMBL" id="KAA8568914.1"/>
    </source>
</evidence>
<name>A0A5M9JHK6_MONFR</name>
<reference evidence="1 2" key="1">
    <citation type="submission" date="2019-06" db="EMBL/GenBank/DDBJ databases">
        <title>Genome Sequence of the Brown Rot Fungal Pathogen Monilinia fructicola.</title>
        <authorList>
            <person name="De Miccolis Angelini R.M."/>
            <person name="Landi L."/>
            <person name="Abate D."/>
            <person name="Pollastro S."/>
            <person name="Romanazzi G."/>
            <person name="Faretra F."/>
        </authorList>
    </citation>
    <scope>NUCLEOTIDE SEQUENCE [LARGE SCALE GENOMIC DNA]</scope>
    <source>
        <strain evidence="1 2">Mfrc123</strain>
    </source>
</reference>
<dbReference type="AlphaFoldDB" id="A0A5M9JHK6"/>
<evidence type="ECO:0000313" key="2">
    <source>
        <dbReference type="Proteomes" id="UP000322873"/>
    </source>
</evidence>
<organism evidence="1 2">
    <name type="scientific">Monilinia fructicola</name>
    <name type="common">Brown rot fungus</name>
    <name type="synonym">Ciboria fructicola</name>
    <dbReference type="NCBI Taxonomy" id="38448"/>
    <lineage>
        <taxon>Eukaryota</taxon>
        <taxon>Fungi</taxon>
        <taxon>Dikarya</taxon>
        <taxon>Ascomycota</taxon>
        <taxon>Pezizomycotina</taxon>
        <taxon>Leotiomycetes</taxon>
        <taxon>Helotiales</taxon>
        <taxon>Sclerotiniaceae</taxon>
        <taxon>Monilinia</taxon>
    </lineage>
</organism>
<dbReference type="EMBL" id="VICG01000009">
    <property type="protein sequence ID" value="KAA8568914.1"/>
    <property type="molecule type" value="Genomic_DNA"/>
</dbReference>
<sequence>MAPKVAPGLGENGFKSASGNNGLVKLDREIACGVGSKSEKMGGAWELEGTRVAVVEVLLGGILGAIGVSVDVFTGVSSESALSLAKGKKFFWKVALSLIFEEGILGFETDFDLGLAGRSASGRRPRENANREEI</sequence>
<dbReference type="Proteomes" id="UP000322873">
    <property type="component" value="Unassembled WGS sequence"/>
</dbReference>
<keyword evidence="2" id="KW-1185">Reference proteome</keyword>
<protein>
    <submittedName>
        <fullName evidence="1">Uncharacterized protein</fullName>
    </submittedName>
</protein>
<proteinExistence type="predicted"/>
<gene>
    <name evidence="1" type="ORF">EYC84_007891</name>
</gene>